<dbReference type="EC" id="2.1.1.35" evidence="5"/>
<feature type="compositionally biased region" description="Basic residues" evidence="11">
    <location>
        <begin position="15"/>
        <end position="26"/>
    </location>
</feature>
<keyword evidence="14" id="KW-1185">Reference proteome</keyword>
<dbReference type="InterPro" id="IPR030391">
    <property type="entry name" value="MeTrfase_TrmA_CS"/>
</dbReference>
<evidence type="ECO:0000256" key="9">
    <source>
        <dbReference type="PROSITE-ProRule" id="PRU01024"/>
    </source>
</evidence>
<sequence>MSAPEGRPARGKGAQFRKKRKIAPKKIGKDGDHDEVLNLDVNALLERSRLERAEGTETGADVPKTVLKERGSEGFPETEVTITEISSTGDGLALSPAADHVYVVPFTVPGDVVKVKVVRSMDTYSATDLLEVIKPGPLRDDSQISCQYFGRCSGCQLQMMKYSDQLVHKRGIIEKAYKNFSGLLPELIPTIGDTIGSPAQYGYRTKLTPHFPKPSKTGEGENQTTAIPPIGFNYKGRQAVLDIEDCPLGTDIVRMGLKSERKRVMENIHTYKLGATLLLRESTRRIPKNEIEGTPIEGESQQSETNKPLFWDESWSAKDAITPDIIRRSTDTYVEEERCVTGQTATSYEYVDDYVFQNKAGSFFQNNNTILTPFTQYIRDQSLPPSNVADTGAADDPSSKSVQKIKYLLDAYSGSGLFTVTLSPLFVSSLGIDISAPGIEAARENARMNNLPQTGFAAADAADLFKDVPYPADRTLLVIDPPRKGCGMNFLQQMMNYAPARVIYVSCNVHTQARDIGVLVRGEGNEKGVKYEIESIRGFDFFPQTGHVESVAVLNKV</sequence>
<protein>
    <recommendedName>
        <fullName evidence="8">tRNA (uracil(54)-C(5))-methyltransferase</fullName>
        <ecNumber evidence="5">2.1.1.35</ecNumber>
    </recommendedName>
</protein>
<dbReference type="FunFam" id="3.40.50.150:FF:000174">
    <property type="entry name" value="TRM2p tRNA methyltransferase"/>
    <property type="match status" value="1"/>
</dbReference>
<keyword evidence="3 9" id="KW-0949">S-adenosyl-L-methionine</keyword>
<evidence type="ECO:0000313" key="13">
    <source>
        <dbReference type="EMBL" id="KZZ89516.1"/>
    </source>
</evidence>
<dbReference type="Proteomes" id="UP000242877">
    <property type="component" value="Unassembled WGS sequence"/>
</dbReference>
<proteinExistence type="inferred from homology"/>
<dbReference type="GO" id="GO:0000014">
    <property type="term" value="F:single-stranded DNA endodeoxyribonuclease activity"/>
    <property type="evidence" value="ECO:0007669"/>
    <property type="project" value="EnsemblFungi"/>
</dbReference>
<dbReference type="PANTHER" id="PTHR11061">
    <property type="entry name" value="RNA M5U METHYLTRANSFERASE"/>
    <property type="match status" value="1"/>
</dbReference>
<dbReference type="PROSITE" id="PS50926">
    <property type="entry name" value="TRAM"/>
    <property type="match status" value="1"/>
</dbReference>
<dbReference type="GO" id="GO:0006400">
    <property type="term" value="P:tRNA modification"/>
    <property type="evidence" value="ECO:0007669"/>
    <property type="project" value="EnsemblFungi"/>
</dbReference>
<dbReference type="GO" id="GO:0051908">
    <property type="term" value="F:double-stranded DNA 5'-3' DNA exonuclease activity"/>
    <property type="evidence" value="ECO:0007669"/>
    <property type="project" value="EnsemblFungi"/>
</dbReference>
<feature type="active site" description="Nucleophile" evidence="9">
    <location>
        <position position="507"/>
    </location>
</feature>
<feature type="binding site" evidence="9">
    <location>
        <position position="433"/>
    </location>
    <ligand>
        <name>S-adenosyl-L-methionine</name>
        <dbReference type="ChEBI" id="CHEBI:59789"/>
    </ligand>
</feature>
<dbReference type="Gene3D" id="3.40.50.150">
    <property type="entry name" value="Vaccinia Virus protein VP39"/>
    <property type="match status" value="2"/>
</dbReference>
<organism evidence="13 14">
    <name type="scientific">Ascosphaera apis ARSEF 7405</name>
    <dbReference type="NCBI Taxonomy" id="392613"/>
    <lineage>
        <taxon>Eukaryota</taxon>
        <taxon>Fungi</taxon>
        <taxon>Dikarya</taxon>
        <taxon>Ascomycota</taxon>
        <taxon>Pezizomycotina</taxon>
        <taxon>Eurotiomycetes</taxon>
        <taxon>Eurotiomycetidae</taxon>
        <taxon>Onygenales</taxon>
        <taxon>Ascosphaeraceae</taxon>
        <taxon>Ascosphaera</taxon>
    </lineage>
</organism>
<dbReference type="VEuPathDB" id="FungiDB:AAP_04271"/>
<dbReference type="Pfam" id="PF01938">
    <property type="entry name" value="TRAM"/>
    <property type="match status" value="1"/>
</dbReference>
<accession>A0A167X1F6</accession>
<comment type="function">
    <text evidence="7">Catalyzes the formation of 5-methyl-uridine at position 54 (m5U54) in all tRNA. May also have a role in tRNA stabilization or maturation.</text>
</comment>
<dbReference type="PROSITE" id="PS01230">
    <property type="entry name" value="TRMA_1"/>
    <property type="match status" value="1"/>
</dbReference>
<evidence type="ECO:0000256" key="2">
    <source>
        <dbReference type="ARBA" id="ARBA00022679"/>
    </source>
</evidence>
<dbReference type="OrthoDB" id="4203036at2759"/>
<dbReference type="InterPro" id="IPR025795">
    <property type="entry name" value="tRNA_(uracil-5-)_MeTrfase"/>
</dbReference>
<evidence type="ECO:0000256" key="5">
    <source>
        <dbReference type="ARBA" id="ARBA00033763"/>
    </source>
</evidence>
<comment type="caution">
    <text evidence="13">The sequence shown here is derived from an EMBL/GenBank/DDBJ whole genome shotgun (WGS) entry which is preliminary data.</text>
</comment>
<dbReference type="AlphaFoldDB" id="A0A167X1F6"/>
<dbReference type="InterPro" id="IPR029063">
    <property type="entry name" value="SAM-dependent_MTases_sf"/>
</dbReference>
<dbReference type="GO" id="GO:0032259">
    <property type="term" value="P:methylation"/>
    <property type="evidence" value="ECO:0007669"/>
    <property type="project" value="UniProtKB-KW"/>
</dbReference>
<dbReference type="PROSITE" id="PS51687">
    <property type="entry name" value="SAM_MT_RNA_M5U"/>
    <property type="match status" value="1"/>
</dbReference>
<evidence type="ECO:0000259" key="12">
    <source>
        <dbReference type="PROSITE" id="PS50926"/>
    </source>
</evidence>
<feature type="binding site" evidence="9">
    <location>
        <position position="412"/>
    </location>
    <ligand>
        <name>S-adenosyl-L-methionine</name>
        <dbReference type="ChEBI" id="CHEBI:59789"/>
    </ligand>
</feature>
<comment type="catalytic activity">
    <reaction evidence="6">
        <text>uridine(54) in tRNA + S-adenosyl-L-methionine = 5-methyluridine(54) in tRNA + S-adenosyl-L-homocysteine + H(+)</text>
        <dbReference type="Rhea" id="RHEA:42712"/>
        <dbReference type="Rhea" id="RHEA-COMP:10167"/>
        <dbReference type="Rhea" id="RHEA-COMP:10193"/>
        <dbReference type="ChEBI" id="CHEBI:15378"/>
        <dbReference type="ChEBI" id="CHEBI:57856"/>
        <dbReference type="ChEBI" id="CHEBI:59789"/>
        <dbReference type="ChEBI" id="CHEBI:65315"/>
        <dbReference type="ChEBI" id="CHEBI:74447"/>
        <dbReference type="EC" id="2.1.1.35"/>
    </reaction>
</comment>
<dbReference type="FunFam" id="3.40.50.150:FF:000104">
    <property type="entry name" value="S-adenosyl-L-methionine-dependent methyltransferase"/>
    <property type="match status" value="1"/>
</dbReference>
<evidence type="ECO:0000256" key="10">
    <source>
        <dbReference type="PROSITE-ProRule" id="PRU10015"/>
    </source>
</evidence>
<name>A0A167X1F6_9EURO</name>
<dbReference type="InterPro" id="IPR002792">
    <property type="entry name" value="TRAM_dom"/>
</dbReference>
<evidence type="ECO:0000256" key="1">
    <source>
        <dbReference type="ARBA" id="ARBA00022603"/>
    </source>
</evidence>
<evidence type="ECO:0000256" key="7">
    <source>
        <dbReference type="ARBA" id="ARBA00054700"/>
    </source>
</evidence>
<reference evidence="13 14" key="1">
    <citation type="journal article" date="2016" name="Genome Biol. Evol.">
        <title>Divergent and convergent evolution of fungal pathogenicity.</title>
        <authorList>
            <person name="Shang Y."/>
            <person name="Xiao G."/>
            <person name="Zheng P."/>
            <person name="Cen K."/>
            <person name="Zhan S."/>
            <person name="Wang C."/>
        </authorList>
    </citation>
    <scope>NUCLEOTIDE SEQUENCE [LARGE SCALE GENOMIC DNA]</scope>
    <source>
        <strain evidence="13 14">ARSEF 7405</strain>
    </source>
</reference>
<dbReference type="FunFam" id="2.40.50.140:FF:000201">
    <property type="entry name" value="TRM2p tRNA methyltransferase"/>
    <property type="match status" value="1"/>
</dbReference>
<dbReference type="InterPro" id="IPR012340">
    <property type="entry name" value="NA-bd_OB-fold"/>
</dbReference>
<keyword evidence="2 9" id="KW-0808">Transferase</keyword>
<dbReference type="GO" id="GO:0030697">
    <property type="term" value="F:tRNA (uracil(54)-C5)-methyltransferase activity, S-adenosyl methionine-dependent"/>
    <property type="evidence" value="ECO:0007669"/>
    <property type="project" value="UniProtKB-EC"/>
</dbReference>
<dbReference type="SUPFAM" id="SSF53335">
    <property type="entry name" value="S-adenosyl-L-methionine-dependent methyltransferases"/>
    <property type="match status" value="1"/>
</dbReference>
<feature type="active site" evidence="10">
    <location>
        <position position="507"/>
    </location>
</feature>
<dbReference type="InterPro" id="IPR030390">
    <property type="entry name" value="MeTrfase_TrmA_AS"/>
</dbReference>
<evidence type="ECO:0000313" key="14">
    <source>
        <dbReference type="Proteomes" id="UP000242877"/>
    </source>
</evidence>
<feature type="domain" description="TRAM" evidence="12">
    <location>
        <begin position="70"/>
        <end position="131"/>
    </location>
</feature>
<dbReference type="PANTHER" id="PTHR11061:SF30">
    <property type="entry name" value="TRNA (URACIL(54)-C(5))-METHYLTRANSFERASE"/>
    <property type="match status" value="1"/>
</dbReference>
<dbReference type="InterPro" id="IPR010280">
    <property type="entry name" value="U5_MeTrfase_fam"/>
</dbReference>
<dbReference type="PROSITE" id="PS01231">
    <property type="entry name" value="TRMA_2"/>
    <property type="match status" value="1"/>
</dbReference>
<keyword evidence="4" id="KW-0819">tRNA processing</keyword>
<dbReference type="Pfam" id="PF05958">
    <property type="entry name" value="tRNA_U5-meth_tr"/>
    <property type="match status" value="1"/>
</dbReference>
<gene>
    <name evidence="13" type="ORF">AAP_04271</name>
</gene>
<evidence type="ECO:0000256" key="3">
    <source>
        <dbReference type="ARBA" id="ARBA00022691"/>
    </source>
</evidence>
<comment type="similarity">
    <text evidence="9">Belongs to the class I-like SAM-binding methyltransferase superfamily. RNA M5U methyltransferase family.</text>
</comment>
<feature type="binding site" evidence="9">
    <location>
        <position position="480"/>
    </location>
    <ligand>
        <name>S-adenosyl-L-methionine</name>
        <dbReference type="ChEBI" id="CHEBI:59789"/>
    </ligand>
</feature>
<feature type="binding site" evidence="9">
    <location>
        <position position="365"/>
    </location>
    <ligand>
        <name>S-adenosyl-L-methionine</name>
        <dbReference type="ChEBI" id="CHEBI:59789"/>
    </ligand>
</feature>
<evidence type="ECO:0000256" key="11">
    <source>
        <dbReference type="SAM" id="MobiDB-lite"/>
    </source>
</evidence>
<dbReference type="PROSITE" id="PS51622">
    <property type="entry name" value="SAM_MT_RNA_M5U_2"/>
    <property type="match status" value="1"/>
</dbReference>
<evidence type="ECO:0000256" key="6">
    <source>
        <dbReference type="ARBA" id="ARBA00052788"/>
    </source>
</evidence>
<keyword evidence="1 9" id="KW-0489">Methyltransferase</keyword>
<dbReference type="SUPFAM" id="SSF50249">
    <property type="entry name" value="Nucleic acid-binding proteins"/>
    <property type="match status" value="1"/>
</dbReference>
<dbReference type="EMBL" id="AZGZ01000020">
    <property type="protein sequence ID" value="KZZ89516.1"/>
    <property type="molecule type" value="Genomic_DNA"/>
</dbReference>
<dbReference type="Gene3D" id="2.40.50.140">
    <property type="entry name" value="Nucleic acid-binding proteins"/>
    <property type="match status" value="1"/>
</dbReference>
<feature type="region of interest" description="Disordered" evidence="11">
    <location>
        <begin position="1"/>
        <end position="33"/>
    </location>
</feature>
<evidence type="ECO:0000256" key="8">
    <source>
        <dbReference type="ARBA" id="ARBA00070108"/>
    </source>
</evidence>
<evidence type="ECO:0000256" key="4">
    <source>
        <dbReference type="ARBA" id="ARBA00022694"/>
    </source>
</evidence>